<dbReference type="EMBL" id="CM001219">
    <property type="protein sequence ID" value="KEH36003.1"/>
    <property type="molecule type" value="Genomic_DNA"/>
</dbReference>
<proteinExistence type="predicted"/>
<organism evidence="1 3">
    <name type="scientific">Medicago truncatula</name>
    <name type="common">Barrel medic</name>
    <name type="synonym">Medicago tribuloides</name>
    <dbReference type="NCBI Taxonomy" id="3880"/>
    <lineage>
        <taxon>Eukaryota</taxon>
        <taxon>Viridiplantae</taxon>
        <taxon>Streptophyta</taxon>
        <taxon>Embryophyta</taxon>
        <taxon>Tracheophyta</taxon>
        <taxon>Spermatophyta</taxon>
        <taxon>Magnoliopsida</taxon>
        <taxon>eudicotyledons</taxon>
        <taxon>Gunneridae</taxon>
        <taxon>Pentapetalae</taxon>
        <taxon>rosids</taxon>
        <taxon>fabids</taxon>
        <taxon>Fabales</taxon>
        <taxon>Fabaceae</taxon>
        <taxon>Papilionoideae</taxon>
        <taxon>50 kb inversion clade</taxon>
        <taxon>NPAAA clade</taxon>
        <taxon>Hologalegina</taxon>
        <taxon>IRL clade</taxon>
        <taxon>Trifolieae</taxon>
        <taxon>Medicago</taxon>
    </lineage>
</organism>
<dbReference type="EnsemblPlants" id="KEH36003">
    <property type="protein sequence ID" value="KEH36003"/>
    <property type="gene ID" value="MTR_3g110018"/>
</dbReference>
<protein>
    <submittedName>
        <fullName evidence="1 2">Uncharacterized protein</fullName>
    </submittedName>
</protein>
<evidence type="ECO:0000313" key="1">
    <source>
        <dbReference type="EMBL" id="KEH36003.1"/>
    </source>
</evidence>
<accession>A0A072V3R4</accession>
<dbReference type="HOGENOM" id="CLU_2064968_0_0_1"/>
<dbReference type="Proteomes" id="UP000002051">
    <property type="component" value="Chromosome 3"/>
</dbReference>
<gene>
    <name evidence="1" type="ordered locus">MTR_3g110018</name>
</gene>
<evidence type="ECO:0000313" key="3">
    <source>
        <dbReference type="Proteomes" id="UP000002051"/>
    </source>
</evidence>
<sequence length="119" mass="13434">MGFARIHPLVFIKEAARRQETIDSGAEVEYKPLSTGSNGALEKGAKMHKVTIIENVCRKEFGLLAFVWVSLIAAQIAKQNYTLHVQQRIGSYTVLLILQRKRGIDTKIKAIERENKNII</sequence>
<dbReference type="PaxDb" id="3880-AES83612"/>
<keyword evidence="3" id="KW-1185">Reference proteome</keyword>
<dbReference type="STRING" id="3880.A0A072V3R4"/>
<evidence type="ECO:0000313" key="2">
    <source>
        <dbReference type="EnsemblPlants" id="KEH36003"/>
    </source>
</evidence>
<dbReference type="AlphaFoldDB" id="A0A072V3R4"/>
<reference evidence="2" key="3">
    <citation type="submission" date="2015-04" db="UniProtKB">
        <authorList>
            <consortium name="EnsemblPlants"/>
        </authorList>
    </citation>
    <scope>IDENTIFICATION</scope>
    <source>
        <strain evidence="2">cv. Jemalong A17</strain>
    </source>
</reference>
<reference evidence="1 3" key="2">
    <citation type="journal article" date="2014" name="BMC Genomics">
        <title>An improved genome release (version Mt4.0) for the model legume Medicago truncatula.</title>
        <authorList>
            <person name="Tang H."/>
            <person name="Krishnakumar V."/>
            <person name="Bidwell S."/>
            <person name="Rosen B."/>
            <person name="Chan A."/>
            <person name="Zhou S."/>
            <person name="Gentzbittel L."/>
            <person name="Childs K.L."/>
            <person name="Yandell M."/>
            <person name="Gundlach H."/>
            <person name="Mayer K.F."/>
            <person name="Schwartz D.C."/>
            <person name="Town C.D."/>
        </authorList>
    </citation>
    <scope>GENOME REANNOTATION</scope>
    <source>
        <strain evidence="1">A17</strain>
        <strain evidence="2 3">cv. Jemalong A17</strain>
    </source>
</reference>
<reference evidence="1 3" key="1">
    <citation type="journal article" date="2011" name="Nature">
        <title>The Medicago genome provides insight into the evolution of rhizobial symbioses.</title>
        <authorList>
            <person name="Young N.D."/>
            <person name="Debelle F."/>
            <person name="Oldroyd G.E."/>
            <person name="Geurts R."/>
            <person name="Cannon S.B."/>
            <person name="Udvardi M.K."/>
            <person name="Benedito V.A."/>
            <person name="Mayer K.F."/>
            <person name="Gouzy J."/>
            <person name="Schoof H."/>
            <person name="Van de Peer Y."/>
            <person name="Proost S."/>
            <person name="Cook D.R."/>
            <person name="Meyers B.C."/>
            <person name="Spannagl M."/>
            <person name="Cheung F."/>
            <person name="De Mita S."/>
            <person name="Krishnakumar V."/>
            <person name="Gundlach H."/>
            <person name="Zhou S."/>
            <person name="Mudge J."/>
            <person name="Bharti A.K."/>
            <person name="Murray J.D."/>
            <person name="Naoumkina M.A."/>
            <person name="Rosen B."/>
            <person name="Silverstein K.A."/>
            <person name="Tang H."/>
            <person name="Rombauts S."/>
            <person name="Zhao P.X."/>
            <person name="Zhou P."/>
            <person name="Barbe V."/>
            <person name="Bardou P."/>
            <person name="Bechner M."/>
            <person name="Bellec A."/>
            <person name="Berger A."/>
            <person name="Berges H."/>
            <person name="Bidwell S."/>
            <person name="Bisseling T."/>
            <person name="Choisne N."/>
            <person name="Couloux A."/>
            <person name="Denny R."/>
            <person name="Deshpande S."/>
            <person name="Dai X."/>
            <person name="Doyle J.J."/>
            <person name="Dudez A.M."/>
            <person name="Farmer A.D."/>
            <person name="Fouteau S."/>
            <person name="Franken C."/>
            <person name="Gibelin C."/>
            <person name="Gish J."/>
            <person name="Goldstein S."/>
            <person name="Gonzalez A.J."/>
            <person name="Green P.J."/>
            <person name="Hallab A."/>
            <person name="Hartog M."/>
            <person name="Hua A."/>
            <person name="Humphray S.J."/>
            <person name="Jeong D.H."/>
            <person name="Jing Y."/>
            <person name="Jocker A."/>
            <person name="Kenton S.M."/>
            <person name="Kim D.J."/>
            <person name="Klee K."/>
            <person name="Lai H."/>
            <person name="Lang C."/>
            <person name="Lin S."/>
            <person name="Macmil S.L."/>
            <person name="Magdelenat G."/>
            <person name="Matthews L."/>
            <person name="McCorrison J."/>
            <person name="Monaghan E.L."/>
            <person name="Mun J.H."/>
            <person name="Najar F.Z."/>
            <person name="Nicholson C."/>
            <person name="Noirot C."/>
            <person name="O'Bleness M."/>
            <person name="Paule C.R."/>
            <person name="Poulain J."/>
            <person name="Prion F."/>
            <person name="Qin B."/>
            <person name="Qu C."/>
            <person name="Retzel E.F."/>
            <person name="Riddle C."/>
            <person name="Sallet E."/>
            <person name="Samain S."/>
            <person name="Samson N."/>
            <person name="Sanders I."/>
            <person name="Saurat O."/>
            <person name="Scarpelli C."/>
            <person name="Schiex T."/>
            <person name="Segurens B."/>
            <person name="Severin A.J."/>
            <person name="Sherrier D.J."/>
            <person name="Shi R."/>
            <person name="Sims S."/>
            <person name="Singer S.R."/>
            <person name="Sinharoy S."/>
            <person name="Sterck L."/>
            <person name="Viollet A."/>
            <person name="Wang B.B."/>
            <person name="Wang K."/>
            <person name="Wang M."/>
            <person name="Wang X."/>
            <person name="Warfsmann J."/>
            <person name="Weissenbach J."/>
            <person name="White D.D."/>
            <person name="White J.D."/>
            <person name="Wiley G.B."/>
            <person name="Wincker P."/>
            <person name="Xing Y."/>
            <person name="Yang L."/>
            <person name="Yao Z."/>
            <person name="Ying F."/>
            <person name="Zhai J."/>
            <person name="Zhou L."/>
            <person name="Zuber A."/>
            <person name="Denarie J."/>
            <person name="Dixon R.A."/>
            <person name="May G.D."/>
            <person name="Schwartz D.C."/>
            <person name="Rogers J."/>
            <person name="Quetier F."/>
            <person name="Town C.D."/>
            <person name="Roe B.A."/>
        </authorList>
    </citation>
    <scope>NUCLEOTIDE SEQUENCE [LARGE SCALE GENOMIC DNA]</scope>
    <source>
        <strain evidence="1">A17</strain>
        <strain evidence="2 3">cv. Jemalong A17</strain>
    </source>
</reference>
<name>A0A072V3R4_MEDTR</name>